<keyword evidence="2" id="KW-0560">Oxidoreductase</keyword>
<dbReference type="OrthoDB" id="5738530at2"/>
<dbReference type="EMBL" id="WTYV01000002">
    <property type="protein sequence ID" value="MXO71218.1"/>
    <property type="molecule type" value="Genomic_DNA"/>
</dbReference>
<sequence>MPCVLIIHEVAEYAHWKAAFDAAVGLRRDAGELSYQLLAFDDDANKVVHFSEWTSLAAARAFFQSEVVAEVRRRAGVKEPEFCYLERLEAGTL</sequence>
<evidence type="ECO:0000313" key="2">
    <source>
        <dbReference type="EMBL" id="MXO71218.1"/>
    </source>
</evidence>
<comment type="caution">
    <text evidence="2">The sequence shown here is derived from an EMBL/GenBank/DDBJ whole genome shotgun (WGS) entry which is preliminary data.</text>
</comment>
<evidence type="ECO:0000313" key="3">
    <source>
        <dbReference type="Proteomes" id="UP000466966"/>
    </source>
</evidence>
<organism evidence="2 3">
    <name type="scientific">Alteraurantiacibacter buctensis</name>
    <dbReference type="NCBI Taxonomy" id="1503981"/>
    <lineage>
        <taxon>Bacteria</taxon>
        <taxon>Pseudomonadati</taxon>
        <taxon>Pseudomonadota</taxon>
        <taxon>Alphaproteobacteria</taxon>
        <taxon>Sphingomonadales</taxon>
        <taxon>Erythrobacteraceae</taxon>
        <taxon>Alteraurantiacibacter</taxon>
    </lineage>
</organism>
<gene>
    <name evidence="2" type="ORF">GRI99_06140</name>
</gene>
<protein>
    <submittedName>
        <fullName evidence="2">Antibiotic biosynthesis monooxygenase</fullName>
    </submittedName>
</protein>
<keyword evidence="3" id="KW-1185">Reference proteome</keyword>
<dbReference type="Gene3D" id="3.30.70.100">
    <property type="match status" value="1"/>
</dbReference>
<name>A0A844YW89_9SPHN</name>
<dbReference type="SUPFAM" id="SSF54909">
    <property type="entry name" value="Dimeric alpha+beta barrel"/>
    <property type="match status" value="1"/>
</dbReference>
<dbReference type="AlphaFoldDB" id="A0A844YW89"/>
<dbReference type="InterPro" id="IPR011008">
    <property type="entry name" value="Dimeric_a/b-barrel"/>
</dbReference>
<reference evidence="2 3" key="1">
    <citation type="submission" date="2019-12" db="EMBL/GenBank/DDBJ databases">
        <title>Genomic-based taxomic classification of the family Erythrobacteraceae.</title>
        <authorList>
            <person name="Xu L."/>
        </authorList>
    </citation>
    <scope>NUCLEOTIDE SEQUENCE [LARGE SCALE GENOMIC DNA]</scope>
    <source>
        <strain evidence="2 3">M0322</strain>
    </source>
</reference>
<feature type="domain" description="ABM" evidence="1">
    <location>
        <begin position="14"/>
        <end position="72"/>
    </location>
</feature>
<dbReference type="InterPro" id="IPR007138">
    <property type="entry name" value="ABM_dom"/>
</dbReference>
<dbReference type="Proteomes" id="UP000466966">
    <property type="component" value="Unassembled WGS sequence"/>
</dbReference>
<dbReference type="RefSeq" id="WP_160771159.1">
    <property type="nucleotide sequence ID" value="NZ_WTYV01000002.1"/>
</dbReference>
<keyword evidence="2" id="KW-0503">Monooxygenase</keyword>
<dbReference type="Pfam" id="PF03992">
    <property type="entry name" value="ABM"/>
    <property type="match status" value="1"/>
</dbReference>
<accession>A0A844YW89</accession>
<dbReference type="GO" id="GO:0004497">
    <property type="term" value="F:monooxygenase activity"/>
    <property type="evidence" value="ECO:0007669"/>
    <property type="project" value="UniProtKB-KW"/>
</dbReference>
<proteinExistence type="predicted"/>
<evidence type="ECO:0000259" key="1">
    <source>
        <dbReference type="Pfam" id="PF03992"/>
    </source>
</evidence>